<keyword evidence="3" id="KW-1185">Reference proteome</keyword>
<feature type="region of interest" description="Disordered" evidence="1">
    <location>
        <begin position="1"/>
        <end position="27"/>
    </location>
</feature>
<sequence>PAQPAAAQPAAAARAPPQNAYDRMNDGSDIASSIEWDNIGNWTGHQLLLQSLKRRQDWKKDSYLPRTLFSDALADSTVRSRRARAKSVLVALNGAAVALDPSNEKWFNVGGVPRDAGQKREFLDELTHQLVEGWMTQVVDALYDAHRSALQQELLSLEAKAAELPLSDEFTKVKKKIGNIKKKLAPSGKSNLATARKKQQTNVSAVGSKIEDWGKTLFG</sequence>
<evidence type="ECO:0000313" key="3">
    <source>
        <dbReference type="Proteomes" id="UP000266841"/>
    </source>
</evidence>
<evidence type="ECO:0000256" key="1">
    <source>
        <dbReference type="SAM" id="MobiDB-lite"/>
    </source>
</evidence>
<evidence type="ECO:0000313" key="2">
    <source>
        <dbReference type="EMBL" id="EJK61288.1"/>
    </source>
</evidence>
<dbReference type="AlphaFoldDB" id="K0S5E0"/>
<protein>
    <submittedName>
        <fullName evidence="2">Uncharacterized protein</fullName>
    </submittedName>
</protein>
<name>K0S5E0_THAOC</name>
<reference evidence="2 3" key="1">
    <citation type="journal article" date="2012" name="Genome Biol.">
        <title>Genome and low-iron response of an oceanic diatom adapted to chronic iron limitation.</title>
        <authorList>
            <person name="Lommer M."/>
            <person name="Specht M."/>
            <person name="Roy A.S."/>
            <person name="Kraemer L."/>
            <person name="Andreson R."/>
            <person name="Gutowska M.A."/>
            <person name="Wolf J."/>
            <person name="Bergner S.V."/>
            <person name="Schilhabel M.B."/>
            <person name="Klostermeier U.C."/>
            <person name="Beiko R.G."/>
            <person name="Rosenstiel P."/>
            <person name="Hippler M."/>
            <person name="Laroche J."/>
        </authorList>
    </citation>
    <scope>NUCLEOTIDE SEQUENCE [LARGE SCALE GENOMIC DNA]</scope>
    <source>
        <strain evidence="2 3">CCMP1005</strain>
    </source>
</reference>
<dbReference type="Proteomes" id="UP000266841">
    <property type="component" value="Unassembled WGS sequence"/>
</dbReference>
<gene>
    <name evidence="2" type="ORF">THAOC_18256</name>
</gene>
<feature type="non-terminal residue" evidence="2">
    <location>
        <position position="1"/>
    </location>
</feature>
<accession>K0S5E0</accession>
<comment type="caution">
    <text evidence="2">The sequence shown here is derived from an EMBL/GenBank/DDBJ whole genome shotgun (WGS) entry which is preliminary data.</text>
</comment>
<feature type="compositionally biased region" description="Low complexity" evidence="1">
    <location>
        <begin position="1"/>
        <end position="20"/>
    </location>
</feature>
<organism evidence="2 3">
    <name type="scientific">Thalassiosira oceanica</name>
    <name type="common">Marine diatom</name>
    <dbReference type="NCBI Taxonomy" id="159749"/>
    <lineage>
        <taxon>Eukaryota</taxon>
        <taxon>Sar</taxon>
        <taxon>Stramenopiles</taxon>
        <taxon>Ochrophyta</taxon>
        <taxon>Bacillariophyta</taxon>
        <taxon>Coscinodiscophyceae</taxon>
        <taxon>Thalassiosirophycidae</taxon>
        <taxon>Thalassiosirales</taxon>
        <taxon>Thalassiosiraceae</taxon>
        <taxon>Thalassiosira</taxon>
    </lineage>
</organism>
<dbReference type="EMBL" id="AGNL01020196">
    <property type="protein sequence ID" value="EJK61288.1"/>
    <property type="molecule type" value="Genomic_DNA"/>
</dbReference>
<proteinExistence type="predicted"/>